<evidence type="ECO:0000256" key="11">
    <source>
        <dbReference type="ARBA" id="ARBA00022989"/>
    </source>
</evidence>
<evidence type="ECO:0000256" key="2">
    <source>
        <dbReference type="ARBA" id="ARBA00004651"/>
    </source>
</evidence>
<evidence type="ECO:0000256" key="4">
    <source>
        <dbReference type="ARBA" id="ARBA00022475"/>
    </source>
</evidence>
<dbReference type="Pfam" id="PF00512">
    <property type="entry name" value="HisKA"/>
    <property type="match status" value="1"/>
</dbReference>
<comment type="caution">
    <text evidence="16">The sequence shown here is derived from an EMBL/GenBank/DDBJ whole genome shotgun (WGS) entry which is preliminary data.</text>
</comment>
<feature type="domain" description="Histidine kinase" evidence="15">
    <location>
        <begin position="140"/>
        <end position="356"/>
    </location>
</feature>
<keyword evidence="9 16" id="KW-0418">Kinase</keyword>
<dbReference type="Proteomes" id="UP001057291">
    <property type="component" value="Unassembled WGS sequence"/>
</dbReference>
<dbReference type="CDD" id="cd00082">
    <property type="entry name" value="HisKA"/>
    <property type="match status" value="1"/>
</dbReference>
<keyword evidence="5" id="KW-0597">Phosphoprotein</keyword>
<evidence type="ECO:0000313" key="17">
    <source>
        <dbReference type="Proteomes" id="UP001057291"/>
    </source>
</evidence>
<keyword evidence="11 14" id="KW-1133">Transmembrane helix</keyword>
<dbReference type="SUPFAM" id="SSF47384">
    <property type="entry name" value="Homodimeric domain of signal transducing histidine kinase"/>
    <property type="match status" value="1"/>
</dbReference>
<evidence type="ECO:0000256" key="1">
    <source>
        <dbReference type="ARBA" id="ARBA00000085"/>
    </source>
</evidence>
<dbReference type="GO" id="GO:0004721">
    <property type="term" value="F:phosphoprotein phosphatase activity"/>
    <property type="evidence" value="ECO:0007669"/>
    <property type="project" value="TreeGrafter"/>
</dbReference>
<evidence type="ECO:0000256" key="14">
    <source>
        <dbReference type="SAM" id="Phobius"/>
    </source>
</evidence>
<evidence type="ECO:0000256" key="3">
    <source>
        <dbReference type="ARBA" id="ARBA00012438"/>
    </source>
</evidence>
<dbReference type="InterPro" id="IPR004358">
    <property type="entry name" value="Sig_transdc_His_kin-like_C"/>
</dbReference>
<accession>A0AAV4LEH2</accession>
<organism evidence="16 17">
    <name type="scientific">Collibacillus ludicampi</name>
    <dbReference type="NCBI Taxonomy" id="2771369"/>
    <lineage>
        <taxon>Bacteria</taxon>
        <taxon>Bacillati</taxon>
        <taxon>Bacillota</taxon>
        <taxon>Bacilli</taxon>
        <taxon>Bacillales</taxon>
        <taxon>Alicyclobacillaceae</taxon>
        <taxon>Collibacillus</taxon>
    </lineage>
</organism>
<dbReference type="PRINTS" id="PR00344">
    <property type="entry name" value="BCTRLSENSOR"/>
</dbReference>
<evidence type="ECO:0000256" key="12">
    <source>
        <dbReference type="ARBA" id="ARBA00023012"/>
    </source>
</evidence>
<dbReference type="InterPro" id="IPR003661">
    <property type="entry name" value="HisK_dim/P_dom"/>
</dbReference>
<feature type="transmembrane region" description="Helical" evidence="14">
    <location>
        <begin position="21"/>
        <end position="40"/>
    </location>
</feature>
<dbReference type="PANTHER" id="PTHR45453:SF2">
    <property type="entry name" value="HISTIDINE KINASE"/>
    <property type="match status" value="1"/>
</dbReference>
<dbReference type="GO" id="GO:0000155">
    <property type="term" value="F:phosphorelay sensor kinase activity"/>
    <property type="evidence" value="ECO:0007669"/>
    <property type="project" value="InterPro"/>
</dbReference>
<dbReference type="SUPFAM" id="SSF55874">
    <property type="entry name" value="ATPase domain of HSP90 chaperone/DNA topoisomerase II/histidine kinase"/>
    <property type="match status" value="1"/>
</dbReference>
<dbReference type="PANTHER" id="PTHR45453">
    <property type="entry name" value="PHOSPHATE REGULON SENSOR PROTEIN PHOR"/>
    <property type="match status" value="1"/>
</dbReference>
<dbReference type="SMART" id="SM00388">
    <property type="entry name" value="HisKA"/>
    <property type="match status" value="1"/>
</dbReference>
<dbReference type="InterPro" id="IPR036097">
    <property type="entry name" value="HisK_dim/P_sf"/>
</dbReference>
<reference evidence="16" key="1">
    <citation type="journal article" date="2023" name="Int. J. Syst. Evol. Microbiol.">
        <title>Collibacillus ludicampi gen. nov., sp. nov., a new soil bacterium of the family Alicyclobacillaceae.</title>
        <authorList>
            <person name="Jojima T."/>
            <person name="Ioku Y."/>
            <person name="Fukuta Y."/>
            <person name="Shirasaka N."/>
            <person name="Matsumura Y."/>
            <person name="Mori M."/>
        </authorList>
    </citation>
    <scope>NUCLEOTIDE SEQUENCE</scope>
    <source>
        <strain evidence="16">TP075</strain>
    </source>
</reference>
<dbReference type="InterPro" id="IPR005467">
    <property type="entry name" value="His_kinase_dom"/>
</dbReference>
<evidence type="ECO:0000256" key="5">
    <source>
        <dbReference type="ARBA" id="ARBA00022553"/>
    </source>
</evidence>
<keyword evidence="4" id="KW-1003">Cell membrane</keyword>
<gene>
    <name evidence="16" type="ORF">DNHGIG_17510</name>
</gene>
<dbReference type="AlphaFoldDB" id="A0AAV4LEH2"/>
<keyword evidence="6" id="KW-0808">Transferase</keyword>
<comment type="catalytic activity">
    <reaction evidence="1">
        <text>ATP + protein L-histidine = ADP + protein N-phospho-L-histidine.</text>
        <dbReference type="EC" id="2.7.13.3"/>
    </reaction>
</comment>
<dbReference type="InterPro" id="IPR050351">
    <property type="entry name" value="BphY/WalK/GraS-like"/>
</dbReference>
<keyword evidence="13 14" id="KW-0472">Membrane</keyword>
<dbReference type="GO" id="GO:0005524">
    <property type="term" value="F:ATP binding"/>
    <property type="evidence" value="ECO:0007669"/>
    <property type="project" value="UniProtKB-KW"/>
</dbReference>
<keyword evidence="10" id="KW-0067">ATP-binding</keyword>
<dbReference type="RefSeq" id="WP_282199331.1">
    <property type="nucleotide sequence ID" value="NZ_BOQE01000001.1"/>
</dbReference>
<keyword evidence="17" id="KW-1185">Reference proteome</keyword>
<keyword evidence="8" id="KW-0547">Nucleotide-binding</keyword>
<evidence type="ECO:0000256" key="8">
    <source>
        <dbReference type="ARBA" id="ARBA00022741"/>
    </source>
</evidence>
<dbReference type="Gene3D" id="3.30.565.10">
    <property type="entry name" value="Histidine kinase-like ATPase, C-terminal domain"/>
    <property type="match status" value="1"/>
</dbReference>
<dbReference type="InterPro" id="IPR003594">
    <property type="entry name" value="HATPase_dom"/>
</dbReference>
<name>A0AAV4LEH2_9BACL</name>
<dbReference type="Pfam" id="PF02518">
    <property type="entry name" value="HATPase_c"/>
    <property type="match status" value="1"/>
</dbReference>
<evidence type="ECO:0000256" key="6">
    <source>
        <dbReference type="ARBA" id="ARBA00022679"/>
    </source>
</evidence>
<protein>
    <recommendedName>
        <fullName evidence="3">histidine kinase</fullName>
        <ecNumber evidence="3">2.7.13.3</ecNumber>
    </recommendedName>
</protein>
<evidence type="ECO:0000256" key="13">
    <source>
        <dbReference type="ARBA" id="ARBA00023136"/>
    </source>
</evidence>
<dbReference type="GO" id="GO:0005886">
    <property type="term" value="C:plasma membrane"/>
    <property type="evidence" value="ECO:0007669"/>
    <property type="project" value="UniProtKB-SubCell"/>
</dbReference>
<sequence length="362" mass="42250">MREKNGYELGFVHFLLDRVPYITAFFVSFVLVFIVSFFALRFNHHDLGWNNIVYMLILATVILGLSLLFDYIRQKEFYHQINRVMTDDQAGLEAVVHLRTGTTHEQRALQKILHEQHKTFMDKLYGYRQQQEQHHHFTNQWVHQMKTPVSVIDLLVQQGEQISSVVEARNLFRSIREENERLMRGLDMILQMARLEKFELDVHIESVGLIPIIRHVINLHKKEFIRWSIYPKIIGQETCVETDRKWIAFVFNQLVSNAIKYSKTKPGNKQLLFLVDRVGETCRVRVKDEGIGIAPQDLPRVFDAFFTGENGRLTSESSGIGLFLVKQVCDRLGHRIEMDSQPDKGTTVTLTFSSDSLYRIPK</sequence>
<evidence type="ECO:0000256" key="9">
    <source>
        <dbReference type="ARBA" id="ARBA00022777"/>
    </source>
</evidence>
<keyword evidence="7 14" id="KW-0812">Transmembrane</keyword>
<evidence type="ECO:0000259" key="15">
    <source>
        <dbReference type="PROSITE" id="PS50109"/>
    </source>
</evidence>
<dbReference type="GO" id="GO:0016036">
    <property type="term" value="P:cellular response to phosphate starvation"/>
    <property type="evidence" value="ECO:0007669"/>
    <property type="project" value="TreeGrafter"/>
</dbReference>
<comment type="subcellular location">
    <subcellularLocation>
        <location evidence="2">Cell membrane</location>
        <topology evidence="2">Multi-pass membrane protein</topology>
    </subcellularLocation>
</comment>
<dbReference type="EC" id="2.7.13.3" evidence="3"/>
<evidence type="ECO:0000256" key="10">
    <source>
        <dbReference type="ARBA" id="ARBA00022840"/>
    </source>
</evidence>
<dbReference type="EMBL" id="BOQE01000001">
    <property type="protein sequence ID" value="GIM46202.1"/>
    <property type="molecule type" value="Genomic_DNA"/>
</dbReference>
<keyword evidence="12" id="KW-0902">Two-component regulatory system</keyword>
<dbReference type="InterPro" id="IPR036890">
    <property type="entry name" value="HATPase_C_sf"/>
</dbReference>
<dbReference type="SMART" id="SM00387">
    <property type="entry name" value="HATPase_c"/>
    <property type="match status" value="1"/>
</dbReference>
<proteinExistence type="predicted"/>
<evidence type="ECO:0000313" key="16">
    <source>
        <dbReference type="EMBL" id="GIM46202.1"/>
    </source>
</evidence>
<dbReference type="PROSITE" id="PS50109">
    <property type="entry name" value="HIS_KIN"/>
    <property type="match status" value="1"/>
</dbReference>
<feature type="transmembrane region" description="Helical" evidence="14">
    <location>
        <begin position="52"/>
        <end position="72"/>
    </location>
</feature>
<evidence type="ECO:0000256" key="7">
    <source>
        <dbReference type="ARBA" id="ARBA00022692"/>
    </source>
</evidence>